<feature type="region of interest" description="Disordered" evidence="1">
    <location>
        <begin position="31"/>
        <end position="75"/>
    </location>
</feature>
<feature type="compositionally biased region" description="Low complexity" evidence="1">
    <location>
        <begin position="64"/>
        <end position="75"/>
    </location>
</feature>
<dbReference type="AlphaFoldDB" id="A0A427AYK4"/>
<comment type="caution">
    <text evidence="2">The sequence shown here is derived from an EMBL/GenBank/DDBJ whole genome shotgun (WGS) entry which is preliminary data.</text>
</comment>
<reference evidence="2 3" key="1">
    <citation type="journal article" date="2014" name="Agronomy (Basel)">
        <title>A Draft Genome Sequence for Ensete ventricosum, the Drought-Tolerant Tree Against Hunger.</title>
        <authorList>
            <person name="Harrison J."/>
            <person name="Moore K.A."/>
            <person name="Paszkiewicz K."/>
            <person name="Jones T."/>
            <person name="Grant M."/>
            <person name="Ambacheew D."/>
            <person name="Muzemil S."/>
            <person name="Studholme D.J."/>
        </authorList>
    </citation>
    <scope>NUCLEOTIDE SEQUENCE [LARGE SCALE GENOMIC DNA]</scope>
</reference>
<proteinExistence type="predicted"/>
<evidence type="ECO:0000313" key="3">
    <source>
        <dbReference type="Proteomes" id="UP000287651"/>
    </source>
</evidence>
<name>A0A427AYK4_ENSVE</name>
<evidence type="ECO:0000256" key="1">
    <source>
        <dbReference type="SAM" id="MobiDB-lite"/>
    </source>
</evidence>
<gene>
    <name evidence="2" type="ORF">B296_00021359</name>
</gene>
<accession>A0A427AYK4</accession>
<organism evidence="2 3">
    <name type="scientific">Ensete ventricosum</name>
    <name type="common">Abyssinian banana</name>
    <name type="synonym">Musa ensete</name>
    <dbReference type="NCBI Taxonomy" id="4639"/>
    <lineage>
        <taxon>Eukaryota</taxon>
        <taxon>Viridiplantae</taxon>
        <taxon>Streptophyta</taxon>
        <taxon>Embryophyta</taxon>
        <taxon>Tracheophyta</taxon>
        <taxon>Spermatophyta</taxon>
        <taxon>Magnoliopsida</taxon>
        <taxon>Liliopsida</taxon>
        <taxon>Zingiberales</taxon>
        <taxon>Musaceae</taxon>
        <taxon>Ensete</taxon>
    </lineage>
</organism>
<evidence type="ECO:0000313" key="2">
    <source>
        <dbReference type="EMBL" id="RRT81339.1"/>
    </source>
</evidence>
<dbReference type="Proteomes" id="UP000287651">
    <property type="component" value="Unassembled WGS sequence"/>
</dbReference>
<dbReference type="EMBL" id="AMZH03000933">
    <property type="protein sequence ID" value="RRT81339.1"/>
    <property type="molecule type" value="Genomic_DNA"/>
</dbReference>
<sequence length="117" mass="12276">MRKGRAPAAVMTVEVRYHGVRKRSCGRFAAEIRTSGTRPGCGSAPLTPPRTSSGPTTSPPSPYASPRLRPTSPPILRLLSLPSAPPTLRAAPLEGIDMTNADLVTTSSYPRTAGPPT</sequence>
<protein>
    <submittedName>
        <fullName evidence="2">Uncharacterized protein</fullName>
    </submittedName>
</protein>